<dbReference type="Pfam" id="PF00209">
    <property type="entry name" value="SNF"/>
    <property type="match status" value="2"/>
</dbReference>
<evidence type="ECO:0000256" key="6">
    <source>
        <dbReference type="RuleBase" id="RU003732"/>
    </source>
</evidence>
<feature type="transmembrane region" description="Helical" evidence="7">
    <location>
        <begin position="382"/>
        <end position="400"/>
    </location>
</feature>
<dbReference type="BioCyc" id="RCHA213810:RUM_RS07740-MONOMER"/>
<feature type="transmembrane region" description="Helical" evidence="7">
    <location>
        <begin position="84"/>
        <end position="108"/>
    </location>
</feature>
<evidence type="ECO:0000256" key="2">
    <source>
        <dbReference type="ARBA" id="ARBA00022448"/>
    </source>
</evidence>
<dbReference type="Proteomes" id="UP000007054">
    <property type="component" value="Chromosome"/>
</dbReference>
<feature type="transmembrane region" description="Helical" evidence="7">
    <location>
        <begin position="341"/>
        <end position="362"/>
    </location>
</feature>
<reference evidence="8" key="2">
    <citation type="submission" date="2010-03" db="EMBL/GenBank/DDBJ databases">
        <authorList>
            <person name="Pajon A."/>
        </authorList>
    </citation>
    <scope>NUCLEOTIDE SEQUENCE</scope>
    <source>
        <strain evidence="8">Type strain: 18P13</strain>
    </source>
</reference>
<dbReference type="RefSeq" id="WP_015558585.1">
    <property type="nucleotide sequence ID" value="NC_021039.1"/>
</dbReference>
<dbReference type="KEGG" id="rch:RUM_15910"/>
<reference evidence="8" key="1">
    <citation type="submission" date="2010-03" db="EMBL/GenBank/DDBJ databases">
        <title>The genome sequence of Ruminococcus sp. 18P13.</title>
        <authorList>
            <consortium name="metaHIT consortium -- http://www.metahit.eu/"/>
            <person name="Pajon A."/>
            <person name="Turner K."/>
            <person name="Parkhill J."/>
            <person name="Bernalier A."/>
        </authorList>
    </citation>
    <scope>NUCLEOTIDE SEQUENCE [LARGE SCALE GENOMIC DNA]</scope>
    <source>
        <strain evidence="8">Type strain: 18P13</strain>
    </source>
</reference>
<dbReference type="InterPro" id="IPR037272">
    <property type="entry name" value="SNS_sf"/>
</dbReference>
<feature type="transmembrane region" description="Helical" evidence="7">
    <location>
        <begin position="138"/>
        <end position="156"/>
    </location>
</feature>
<feature type="transmembrane region" description="Helical" evidence="7">
    <location>
        <begin position="300"/>
        <end position="329"/>
    </location>
</feature>
<proteinExistence type="inferred from homology"/>
<dbReference type="NCBIfam" id="NF037979">
    <property type="entry name" value="Na_transp"/>
    <property type="match status" value="1"/>
</dbReference>
<dbReference type="GO" id="GO:0015293">
    <property type="term" value="F:symporter activity"/>
    <property type="evidence" value="ECO:0007669"/>
    <property type="project" value="UniProtKB-KW"/>
</dbReference>
<dbReference type="AlphaFoldDB" id="D4LDI4"/>
<sequence length="443" mass="48264">MKREQWSSNMGFLLAAAGSAIGLGNLWKFPYVAGSNGGAIFLILYLILLILLGAPLLLTEMAVGRATRLNAIDACKAIHPRWGFVGAAGVVGAFVILSYYSVIGGWVLKYLFAYLRHSSLGDADTYYTGFITKPLEPVLWHLLFAACCFGIVAFGVSKGIERISKIFLPVLLITLIGIGGYALTLPGAAQGLRFLFLPDFSHIQSFSDLGTILVQAMGQVFFSLSIGMGTLITYGSYLDKQANLQKNAVMIPLFDLIIALLAGIAILPCVFSFGLEPSAGSGLLFRSLPYVFDHMTGGRWLAIAFFVLVFIAAVTSAISLLESIAAFFIDRLHWHRISASGLATLCFALIGVANSLSMGVWSDFTLFGMSLFDLMVFLSDNVLMPIGGFFLCILASRIWGFPKLLQEISSNGTYPVRFPSILRWILRWMAPAMILVIFFVSLF</sequence>
<dbReference type="PANTHER" id="PTHR42948:SF1">
    <property type="entry name" value="TRANSPORTER"/>
    <property type="match status" value="1"/>
</dbReference>
<comment type="subcellular location">
    <subcellularLocation>
        <location evidence="1">Membrane</location>
        <topology evidence="1">Multi-pass membrane protein</topology>
    </subcellularLocation>
</comment>
<evidence type="ECO:0000256" key="7">
    <source>
        <dbReference type="SAM" id="Phobius"/>
    </source>
</evidence>
<feature type="transmembrane region" description="Helical" evidence="7">
    <location>
        <begin position="421"/>
        <end position="442"/>
    </location>
</feature>
<keyword evidence="6" id="KW-0769">Symport</keyword>
<dbReference type="GO" id="GO:0016020">
    <property type="term" value="C:membrane"/>
    <property type="evidence" value="ECO:0007669"/>
    <property type="project" value="UniProtKB-SubCell"/>
</dbReference>
<protein>
    <recommendedName>
        <fullName evidence="6">Transporter</fullName>
    </recommendedName>
</protein>
<dbReference type="EMBL" id="FP929052">
    <property type="protein sequence ID" value="CBL17679.1"/>
    <property type="molecule type" value="Genomic_DNA"/>
</dbReference>
<evidence type="ECO:0000256" key="3">
    <source>
        <dbReference type="ARBA" id="ARBA00022692"/>
    </source>
</evidence>
<evidence type="ECO:0000256" key="4">
    <source>
        <dbReference type="ARBA" id="ARBA00022989"/>
    </source>
</evidence>
<dbReference type="CDD" id="cd10336">
    <property type="entry name" value="SLC6sbd_Tyt1-Like"/>
    <property type="match status" value="1"/>
</dbReference>
<evidence type="ECO:0000313" key="9">
    <source>
        <dbReference type="Proteomes" id="UP000007054"/>
    </source>
</evidence>
<keyword evidence="5 7" id="KW-0472">Membrane</keyword>
<dbReference type="GeneID" id="83156304"/>
<feature type="transmembrane region" description="Helical" evidence="7">
    <location>
        <begin position="253"/>
        <end position="275"/>
    </location>
</feature>
<feature type="transmembrane region" description="Helical" evidence="7">
    <location>
        <begin position="168"/>
        <end position="189"/>
    </location>
</feature>
<gene>
    <name evidence="8" type="ordered locus">RUM_15910</name>
</gene>
<dbReference type="PRINTS" id="PR00176">
    <property type="entry name" value="NANEUSMPORT"/>
</dbReference>
<comment type="similarity">
    <text evidence="6">Belongs to the sodium:neurotransmitter symporter (SNF) (TC 2.A.22) family.</text>
</comment>
<feature type="transmembrane region" description="Helical" evidence="7">
    <location>
        <begin position="38"/>
        <end position="63"/>
    </location>
</feature>
<dbReference type="SUPFAM" id="SSF161070">
    <property type="entry name" value="SNF-like"/>
    <property type="match status" value="1"/>
</dbReference>
<feature type="transmembrane region" description="Helical" evidence="7">
    <location>
        <begin position="209"/>
        <end position="232"/>
    </location>
</feature>
<dbReference type="PROSITE" id="PS00610">
    <property type="entry name" value="NA_NEUROTRAN_SYMP_1"/>
    <property type="match status" value="1"/>
</dbReference>
<organism evidence="8 9">
    <name type="scientific">Ruminococcus champanellensis (strain DSM 18848 / JCM 17042 / KCTC 15320 / 18P13)</name>
    <dbReference type="NCBI Taxonomy" id="213810"/>
    <lineage>
        <taxon>Bacteria</taxon>
        <taxon>Bacillati</taxon>
        <taxon>Bacillota</taxon>
        <taxon>Clostridia</taxon>
        <taxon>Eubacteriales</taxon>
        <taxon>Oscillospiraceae</taxon>
        <taxon>Ruminococcus</taxon>
    </lineage>
</organism>
<evidence type="ECO:0000256" key="1">
    <source>
        <dbReference type="ARBA" id="ARBA00004141"/>
    </source>
</evidence>
<dbReference type="InterPro" id="IPR000175">
    <property type="entry name" value="Na/ntran_symport"/>
</dbReference>
<evidence type="ECO:0000313" key="8">
    <source>
        <dbReference type="EMBL" id="CBL17679.1"/>
    </source>
</evidence>
<name>D4LDI4_RUMC1</name>
<evidence type="ECO:0000256" key="5">
    <source>
        <dbReference type="ARBA" id="ARBA00023136"/>
    </source>
</evidence>
<keyword evidence="2 6" id="KW-0813">Transport</keyword>
<dbReference type="PATRIC" id="fig|213810.4.peg.1490"/>
<dbReference type="PANTHER" id="PTHR42948">
    <property type="entry name" value="TRANSPORTER"/>
    <property type="match status" value="1"/>
</dbReference>
<accession>D4LDI4</accession>
<dbReference type="PROSITE" id="PS50267">
    <property type="entry name" value="NA_NEUROTRAN_SYMP_3"/>
    <property type="match status" value="1"/>
</dbReference>
<keyword evidence="3 6" id="KW-0812">Transmembrane</keyword>
<dbReference type="InterPro" id="IPR047218">
    <property type="entry name" value="YocR/YhdH-like"/>
</dbReference>
<dbReference type="HOGENOM" id="CLU_006855_3_4_9"/>
<keyword evidence="9" id="KW-1185">Reference proteome</keyword>
<keyword evidence="4 7" id="KW-1133">Transmembrane helix</keyword>